<evidence type="ECO:0000259" key="1">
    <source>
        <dbReference type="SMART" id="SM00579"/>
    </source>
</evidence>
<dbReference type="Pfam" id="PF00646">
    <property type="entry name" value="F-box"/>
    <property type="match status" value="1"/>
</dbReference>
<organism evidence="2 3">
    <name type="scientific">Stylosanthes scabra</name>
    <dbReference type="NCBI Taxonomy" id="79078"/>
    <lineage>
        <taxon>Eukaryota</taxon>
        <taxon>Viridiplantae</taxon>
        <taxon>Streptophyta</taxon>
        <taxon>Embryophyta</taxon>
        <taxon>Tracheophyta</taxon>
        <taxon>Spermatophyta</taxon>
        <taxon>Magnoliopsida</taxon>
        <taxon>eudicotyledons</taxon>
        <taxon>Gunneridae</taxon>
        <taxon>Pentapetalae</taxon>
        <taxon>rosids</taxon>
        <taxon>fabids</taxon>
        <taxon>Fabales</taxon>
        <taxon>Fabaceae</taxon>
        <taxon>Papilionoideae</taxon>
        <taxon>50 kb inversion clade</taxon>
        <taxon>dalbergioids sensu lato</taxon>
        <taxon>Dalbergieae</taxon>
        <taxon>Pterocarpus clade</taxon>
        <taxon>Stylosanthes</taxon>
    </lineage>
</organism>
<dbReference type="SUPFAM" id="SSF52047">
    <property type="entry name" value="RNI-like"/>
    <property type="match status" value="1"/>
</dbReference>
<dbReference type="PANTHER" id="PTHR31900:SF34">
    <property type="entry name" value="EMB|CAB62440.1-RELATED"/>
    <property type="match status" value="1"/>
</dbReference>
<dbReference type="InterPro" id="IPR053781">
    <property type="entry name" value="F-box_AtFBL13-like"/>
</dbReference>
<evidence type="ECO:0000313" key="2">
    <source>
        <dbReference type="EMBL" id="MED6136631.1"/>
    </source>
</evidence>
<dbReference type="InterPro" id="IPR050232">
    <property type="entry name" value="FBL13/AtMIF1-like"/>
</dbReference>
<evidence type="ECO:0000313" key="3">
    <source>
        <dbReference type="Proteomes" id="UP001341840"/>
    </source>
</evidence>
<accession>A0ABU6SKH8</accession>
<proteinExistence type="predicted"/>
<dbReference type="Pfam" id="PF08387">
    <property type="entry name" value="FBD"/>
    <property type="match status" value="1"/>
</dbReference>
<dbReference type="InterPro" id="IPR036047">
    <property type="entry name" value="F-box-like_dom_sf"/>
</dbReference>
<dbReference type="Gene3D" id="1.20.1280.50">
    <property type="match status" value="1"/>
</dbReference>
<keyword evidence="3" id="KW-1185">Reference proteome</keyword>
<dbReference type="EMBL" id="JASCZI010060891">
    <property type="protein sequence ID" value="MED6136631.1"/>
    <property type="molecule type" value="Genomic_DNA"/>
</dbReference>
<dbReference type="InterPro" id="IPR001810">
    <property type="entry name" value="F-box_dom"/>
</dbReference>
<dbReference type="InterPro" id="IPR006566">
    <property type="entry name" value="FBD"/>
</dbReference>
<reference evidence="2 3" key="1">
    <citation type="journal article" date="2023" name="Plants (Basel)">
        <title>Bridging the Gap: Combining Genomics and Transcriptomics Approaches to Understand Stylosanthes scabra, an Orphan Legume from the Brazilian Caatinga.</title>
        <authorList>
            <person name="Ferreira-Neto J.R.C."/>
            <person name="da Silva M.D."/>
            <person name="Binneck E."/>
            <person name="de Melo N.F."/>
            <person name="da Silva R.H."/>
            <person name="de Melo A.L.T.M."/>
            <person name="Pandolfi V."/>
            <person name="Bustamante F.O."/>
            <person name="Brasileiro-Vidal A.C."/>
            <person name="Benko-Iseppon A.M."/>
        </authorList>
    </citation>
    <scope>NUCLEOTIDE SEQUENCE [LARGE SCALE GENOMIC DNA]</scope>
    <source>
        <tissue evidence="2">Leaves</tissue>
    </source>
</reference>
<dbReference type="Proteomes" id="UP001341840">
    <property type="component" value="Unassembled WGS sequence"/>
</dbReference>
<sequence>MAEYCSSNKRMKFWYSNEQPESTTTTTAPSIVNEIDIISTLPDCLLCHILSFLPYTTSIVATTGVLSRRWRYLWKDLQNFHFNQSSFIHDSGSQYFCTSKSPLLASAKTFLSLRTTRVFRKFHLNCAIVEEELSTVKSWIETAIGSNLEELQLNLFVKGRRKLVIPPTIFNCAALVTLTLGSFGEAVMVLNGSSYHLPSLKNFSLSLTIRACYQVVIIEELEIDASSLEYLSVSVFGLLEEINAWNLQKVETVDLNFLCAGGGYSLIKLLNGIRSASDLSLTVSSRDSVDLPIRDLMDFNHLQQLTVEYFDTTVVMDILGKCHVLQDLTICWHQEGGVEWSREPMDVPNCLVSHLERVKFFMDYGSKNDKEFISYVLQKGLILKSVEIWAHPKRRFCHKSNNYEQELLIPIASKMCQLEIVTP</sequence>
<gene>
    <name evidence="2" type="ORF">PIB30_057730</name>
</gene>
<dbReference type="SUPFAM" id="SSF81383">
    <property type="entry name" value="F-box domain"/>
    <property type="match status" value="1"/>
</dbReference>
<dbReference type="SMART" id="SM00579">
    <property type="entry name" value="FBD"/>
    <property type="match status" value="1"/>
</dbReference>
<dbReference type="PANTHER" id="PTHR31900">
    <property type="entry name" value="F-BOX/RNI SUPERFAMILY PROTEIN-RELATED"/>
    <property type="match status" value="1"/>
</dbReference>
<protein>
    <recommendedName>
        <fullName evidence="1">FBD domain-containing protein</fullName>
    </recommendedName>
</protein>
<name>A0ABU6SKH8_9FABA</name>
<comment type="caution">
    <text evidence="2">The sequence shown here is derived from an EMBL/GenBank/DDBJ whole genome shotgun (WGS) entry which is preliminary data.</text>
</comment>
<feature type="domain" description="FBD" evidence="1">
    <location>
        <begin position="349"/>
        <end position="421"/>
    </location>
</feature>
<dbReference type="CDD" id="cd22160">
    <property type="entry name" value="F-box_AtFBL13-like"/>
    <property type="match status" value="1"/>
</dbReference>